<feature type="compositionally biased region" description="Acidic residues" evidence="1">
    <location>
        <begin position="15"/>
        <end position="27"/>
    </location>
</feature>
<gene>
    <name evidence="2" type="ORF">PLEOSDRAFT_171483</name>
</gene>
<feature type="region of interest" description="Disordered" evidence="1">
    <location>
        <begin position="67"/>
        <end position="87"/>
    </location>
</feature>
<dbReference type="VEuPathDB" id="FungiDB:PLEOSDRAFT_171483"/>
<feature type="region of interest" description="Disordered" evidence="1">
    <location>
        <begin position="1"/>
        <end position="54"/>
    </location>
</feature>
<accession>A0A067N5H8</accession>
<name>A0A067N5H8_PLEO1</name>
<feature type="compositionally biased region" description="Acidic residues" evidence="1">
    <location>
        <begin position="35"/>
        <end position="45"/>
    </location>
</feature>
<evidence type="ECO:0000313" key="3">
    <source>
        <dbReference type="Proteomes" id="UP000027073"/>
    </source>
</evidence>
<sequence>MYPTAVTLTGPVDDRTEDEGMGYDTDPEMPGLIPVDDDNSDDEGESGVPIPEDVGNTFQRYFDDWDDNNGNGSGILASGMESPEAEDGAQIDPQSIYVMNWGLFASEMLAEQTVTADPFEDVDGELVMTPEVDIKEWANMSPTQWNERTHWEWYSAYYFPGGRMGDSVANAQTMYMETVKELGFPGDDKFAPVNKWEPRFTFWSISSQDYVLRDSLRKGEIVLVNKELLQAEEFNLAWWYAKYLADVNGIDHAERCVSLMEWQPFVVDALDENVFAHLGAMEIRAALTEGREAFVKDNGRWWLDFNDAPRVED</sequence>
<dbReference type="EMBL" id="KL198013">
    <property type="protein sequence ID" value="KDQ23104.1"/>
    <property type="molecule type" value="Genomic_DNA"/>
</dbReference>
<proteinExistence type="predicted"/>
<organism evidence="2 3">
    <name type="scientific">Pleurotus ostreatus (strain PC15)</name>
    <name type="common">Oyster mushroom</name>
    <dbReference type="NCBI Taxonomy" id="1137138"/>
    <lineage>
        <taxon>Eukaryota</taxon>
        <taxon>Fungi</taxon>
        <taxon>Dikarya</taxon>
        <taxon>Basidiomycota</taxon>
        <taxon>Agaricomycotina</taxon>
        <taxon>Agaricomycetes</taxon>
        <taxon>Agaricomycetidae</taxon>
        <taxon>Agaricales</taxon>
        <taxon>Pleurotineae</taxon>
        <taxon>Pleurotaceae</taxon>
        <taxon>Pleurotus</taxon>
    </lineage>
</organism>
<reference evidence="3" key="1">
    <citation type="journal article" date="2014" name="Proc. Natl. Acad. Sci. U.S.A.">
        <title>Extensive sampling of basidiomycete genomes demonstrates inadequacy of the white-rot/brown-rot paradigm for wood decay fungi.</title>
        <authorList>
            <person name="Riley R."/>
            <person name="Salamov A.A."/>
            <person name="Brown D.W."/>
            <person name="Nagy L.G."/>
            <person name="Floudas D."/>
            <person name="Held B.W."/>
            <person name="Levasseur A."/>
            <person name="Lombard V."/>
            <person name="Morin E."/>
            <person name="Otillar R."/>
            <person name="Lindquist E.A."/>
            <person name="Sun H."/>
            <person name="LaButti K.M."/>
            <person name="Schmutz J."/>
            <person name="Jabbour D."/>
            <person name="Luo H."/>
            <person name="Baker S.E."/>
            <person name="Pisabarro A.G."/>
            <person name="Walton J.D."/>
            <person name="Blanchette R.A."/>
            <person name="Henrissat B."/>
            <person name="Martin F."/>
            <person name="Cullen D."/>
            <person name="Hibbett D.S."/>
            <person name="Grigoriev I.V."/>
        </authorList>
    </citation>
    <scope>NUCLEOTIDE SEQUENCE [LARGE SCALE GENOMIC DNA]</scope>
    <source>
        <strain evidence="3">PC15</strain>
    </source>
</reference>
<protein>
    <submittedName>
        <fullName evidence="2">Uncharacterized protein</fullName>
    </submittedName>
</protein>
<evidence type="ECO:0000256" key="1">
    <source>
        <dbReference type="SAM" id="MobiDB-lite"/>
    </source>
</evidence>
<dbReference type="HOGENOM" id="CLU_888822_0_0_1"/>
<dbReference type="Proteomes" id="UP000027073">
    <property type="component" value="Unassembled WGS sequence"/>
</dbReference>
<evidence type="ECO:0000313" key="2">
    <source>
        <dbReference type="EMBL" id="KDQ23104.1"/>
    </source>
</evidence>
<dbReference type="AlphaFoldDB" id="A0A067N5H8"/>
<dbReference type="InParanoid" id="A0A067N5H8"/>